<dbReference type="Gene3D" id="2.160.20.10">
    <property type="entry name" value="Single-stranded right-handed beta-helix, Pectin lyase-like"/>
    <property type="match status" value="1"/>
</dbReference>
<keyword evidence="2" id="KW-0964">Secreted</keyword>
<dbReference type="Pfam" id="PF13018">
    <property type="entry name" value="ESPR"/>
    <property type="match status" value="1"/>
</dbReference>
<dbReference type="NCBIfam" id="TIGR01901">
    <property type="entry name" value="adhes_NPXG"/>
    <property type="match status" value="1"/>
</dbReference>
<dbReference type="PANTHER" id="PTHR12338:SF8">
    <property type="entry name" value="HEME_HEMOPEXIN-BINDING PROTEIN"/>
    <property type="match status" value="1"/>
</dbReference>
<dbReference type="Proteomes" id="UP000525987">
    <property type="component" value="Unassembled WGS sequence"/>
</dbReference>
<accession>A0A7W5C297</accession>
<reference evidence="5 6" key="1">
    <citation type="submission" date="2020-08" db="EMBL/GenBank/DDBJ databases">
        <title>Genomic Encyclopedia of Type Strains, Phase III (KMG-III): the genomes of soil and plant-associated and newly described type strains.</title>
        <authorList>
            <person name="Whitman W."/>
        </authorList>
    </citation>
    <scope>NUCLEOTIDE SEQUENCE [LARGE SCALE GENOMIC DNA]</scope>
    <source>
        <strain evidence="5 6">CECT 5995</strain>
    </source>
</reference>
<sequence length="486" mass="50618">MNHTYRTVWNAARGNWQAVGENVRSTGKSPASCRLARPFSWPVGGLMLVTLPALGSELPSGGHIVGGAGNLDRQGNSLTIRQDSQNLAIEWDDFSIAEHHRVDFVQPNAESSALNRVTGDNVSEIRGALSANGRVFLINPNGISFSSTARVDVGALVASTLDISTEDFMAGRYTFEGGSGNAVINQGNITAAEGGHVAMIAAEIINTGSIDTPRGNTLMGAGSRVTLDLGGPLKIEVEEAALETHIEQGGAIRADGGRVYLTARAANDLASSVINHTGITEARTLASGENGEIMLMGDMDSGSVQVAGTLDASAPAGGDGGFIETSAARVQVADGTTVTTHAGNGDTGTWLIDPKDFTIADSGGDMTGQTVSDALASNDFEIETATMGTDGGNGDILVNDELSWSSANTLTLNAERDIEINREVSITGGGTLALQYGQDSPASGNTASYYVNAPVNLARSYRQIWWMAVRPHSCLIDRLPALRPGT</sequence>
<dbReference type="EMBL" id="JACHXM010000032">
    <property type="protein sequence ID" value="MBB3143033.1"/>
    <property type="molecule type" value="Genomic_DNA"/>
</dbReference>
<comment type="caution">
    <text evidence="5">The sequence shown here is derived from an EMBL/GenBank/DDBJ whole genome shotgun (WGS) entry which is preliminary data.</text>
</comment>
<proteinExistence type="predicted"/>
<dbReference type="RefSeq" id="WP_183389384.1">
    <property type="nucleotide sequence ID" value="NZ_JACHXM010000032.1"/>
</dbReference>
<dbReference type="InterPro" id="IPR024973">
    <property type="entry name" value="ESPR"/>
</dbReference>
<dbReference type="SMART" id="SM00912">
    <property type="entry name" value="Haemagg_act"/>
    <property type="match status" value="1"/>
</dbReference>
<comment type="subcellular location">
    <subcellularLocation>
        <location evidence="1">Secreted</location>
    </subcellularLocation>
</comment>
<dbReference type="InterPro" id="IPR008638">
    <property type="entry name" value="FhaB/CdiA-like_TPS"/>
</dbReference>
<dbReference type="InterPro" id="IPR050909">
    <property type="entry name" value="Bact_Autotransporter_VF"/>
</dbReference>
<dbReference type="AlphaFoldDB" id="A0A7W5C297"/>
<name>A0A7W5C297_9GAMM</name>
<evidence type="ECO:0000256" key="3">
    <source>
        <dbReference type="ARBA" id="ARBA00022729"/>
    </source>
</evidence>
<organism evidence="5 6">
    <name type="scientific">Halomonas organivorans</name>
    <dbReference type="NCBI Taxonomy" id="257772"/>
    <lineage>
        <taxon>Bacteria</taxon>
        <taxon>Pseudomonadati</taxon>
        <taxon>Pseudomonadota</taxon>
        <taxon>Gammaproteobacteria</taxon>
        <taxon>Oceanospirillales</taxon>
        <taxon>Halomonadaceae</taxon>
        <taxon>Halomonas</taxon>
    </lineage>
</organism>
<protein>
    <submittedName>
        <fullName evidence="5">Filamentous hemagglutinin family protein</fullName>
    </submittedName>
</protein>
<keyword evidence="3" id="KW-0732">Signal</keyword>
<dbReference type="InterPro" id="IPR012334">
    <property type="entry name" value="Pectin_lyas_fold"/>
</dbReference>
<evidence type="ECO:0000313" key="6">
    <source>
        <dbReference type="Proteomes" id="UP000525987"/>
    </source>
</evidence>
<dbReference type="PANTHER" id="PTHR12338">
    <property type="entry name" value="AUTOTRANSPORTER"/>
    <property type="match status" value="1"/>
</dbReference>
<evidence type="ECO:0000313" key="5">
    <source>
        <dbReference type="EMBL" id="MBB3143033.1"/>
    </source>
</evidence>
<evidence type="ECO:0000256" key="2">
    <source>
        <dbReference type="ARBA" id="ARBA00022525"/>
    </source>
</evidence>
<dbReference type="InterPro" id="IPR011050">
    <property type="entry name" value="Pectin_lyase_fold/virulence"/>
</dbReference>
<dbReference type="GO" id="GO:0005576">
    <property type="term" value="C:extracellular region"/>
    <property type="evidence" value="ECO:0007669"/>
    <property type="project" value="UniProtKB-SubCell"/>
</dbReference>
<gene>
    <name evidence="5" type="ORF">FHR96_003946</name>
</gene>
<dbReference type="SUPFAM" id="SSF51126">
    <property type="entry name" value="Pectin lyase-like"/>
    <property type="match status" value="1"/>
</dbReference>
<feature type="domain" description="Filamentous haemagglutinin FhaB/tRNA nuclease CdiA-like TPS" evidence="4">
    <location>
        <begin position="55"/>
        <end position="167"/>
    </location>
</feature>
<keyword evidence="6" id="KW-1185">Reference proteome</keyword>
<evidence type="ECO:0000256" key="1">
    <source>
        <dbReference type="ARBA" id="ARBA00004613"/>
    </source>
</evidence>
<dbReference type="Pfam" id="PF05860">
    <property type="entry name" value="TPS"/>
    <property type="match status" value="1"/>
</dbReference>
<evidence type="ECO:0000259" key="4">
    <source>
        <dbReference type="SMART" id="SM00912"/>
    </source>
</evidence>